<keyword evidence="4 5" id="KW-0472">Membrane</keyword>
<sequence>MFKALLKIEFLRSKEATFWFVLFPILLTLLLTSIFGNLEKRIRFKIGVIGNSSVLDVFKDYFNIVKIEKIEQFIEKNLDIVVVLEENFDQKFQKALFLSKTKLFEPLEVDVYYIPGKLDSKIAKDVFISAFSKVNYLMGRDIPIKIIEKNKNIRYQEFLYGAILVMNIMSVVFFGYLTNISFYERRGVLKRLSVTPYNRFYLTFTMVAFLQILLSCVIFSIFDYFVYGVNIFNYNVWFYVLFGSMVFLSFGYMLSKMFKNPETTIVLGNIFFQVFMFVGGFYFNVDNVKFISTISKIIPSTYLVDGIRASYGYSIYNNHIFVPLAWFVLSVVISLVL</sequence>
<dbReference type="PANTHER" id="PTHR43027:SF2">
    <property type="entry name" value="TRANSPORT PERMEASE PROTEIN"/>
    <property type="match status" value="1"/>
</dbReference>
<dbReference type="RefSeq" id="WP_077197884.1">
    <property type="nucleotide sequence ID" value="NZ_LBFC01000006.1"/>
</dbReference>
<accession>A0ABX3IK22</accession>
<proteinExistence type="predicted"/>
<reference evidence="7 8" key="1">
    <citation type="submission" date="2015-06" db="EMBL/GenBank/DDBJ databases">
        <title>Genome sequencing of Thermotogales isolates from hydrothermal vents.</title>
        <authorList>
            <person name="Haverkamp T.H."/>
            <person name="Kublanov I.V."/>
            <person name="Nesbo C.L."/>
        </authorList>
    </citation>
    <scope>NUCLEOTIDE SEQUENCE [LARGE SCALE GENOMIC DNA]</scope>
    <source>
        <strain evidence="8">ik275mar</strain>
    </source>
</reference>
<feature type="transmembrane region" description="Helical" evidence="5">
    <location>
        <begin position="320"/>
        <end position="336"/>
    </location>
</feature>
<keyword evidence="3 5" id="KW-1133">Transmembrane helix</keyword>
<evidence type="ECO:0000256" key="1">
    <source>
        <dbReference type="ARBA" id="ARBA00004141"/>
    </source>
</evidence>
<feature type="transmembrane region" description="Helical" evidence="5">
    <location>
        <begin position="16"/>
        <end position="35"/>
    </location>
</feature>
<dbReference type="InterPro" id="IPR052902">
    <property type="entry name" value="ABC-2_transporter"/>
</dbReference>
<dbReference type="EMBL" id="LBFC01000006">
    <property type="protein sequence ID" value="ONN27745.1"/>
    <property type="molecule type" value="Genomic_DNA"/>
</dbReference>
<feature type="transmembrane region" description="Helical" evidence="5">
    <location>
        <begin position="200"/>
        <end position="222"/>
    </location>
</feature>
<dbReference type="Proteomes" id="UP000242616">
    <property type="component" value="Unassembled WGS sequence"/>
</dbReference>
<evidence type="ECO:0000256" key="3">
    <source>
        <dbReference type="ARBA" id="ARBA00022989"/>
    </source>
</evidence>
<dbReference type="InterPro" id="IPR013525">
    <property type="entry name" value="ABC2_TM"/>
</dbReference>
<evidence type="ECO:0000256" key="5">
    <source>
        <dbReference type="SAM" id="Phobius"/>
    </source>
</evidence>
<feature type="transmembrane region" description="Helical" evidence="5">
    <location>
        <begin position="234"/>
        <end position="254"/>
    </location>
</feature>
<keyword evidence="8" id="KW-1185">Reference proteome</keyword>
<evidence type="ECO:0000259" key="6">
    <source>
        <dbReference type="Pfam" id="PF12698"/>
    </source>
</evidence>
<gene>
    <name evidence="7" type="ORF">XJ44_01880</name>
</gene>
<feature type="transmembrane region" description="Helical" evidence="5">
    <location>
        <begin position="266"/>
        <end position="285"/>
    </location>
</feature>
<feature type="domain" description="ABC-2 type transporter transmembrane" evidence="6">
    <location>
        <begin position="17"/>
        <end position="336"/>
    </location>
</feature>
<name>A0ABX3IK22_9BACT</name>
<comment type="subcellular location">
    <subcellularLocation>
        <location evidence="1">Membrane</location>
        <topology evidence="1">Multi-pass membrane protein</topology>
    </subcellularLocation>
</comment>
<keyword evidence="2 5" id="KW-0812">Transmembrane</keyword>
<evidence type="ECO:0000256" key="2">
    <source>
        <dbReference type="ARBA" id="ARBA00022692"/>
    </source>
</evidence>
<organism evidence="7 8">
    <name type="scientific">Thermosipho affectus</name>
    <dbReference type="NCBI Taxonomy" id="660294"/>
    <lineage>
        <taxon>Bacteria</taxon>
        <taxon>Thermotogati</taxon>
        <taxon>Thermotogota</taxon>
        <taxon>Thermotogae</taxon>
        <taxon>Thermotogales</taxon>
        <taxon>Fervidobacteriaceae</taxon>
        <taxon>Thermosipho</taxon>
    </lineage>
</organism>
<evidence type="ECO:0000256" key="4">
    <source>
        <dbReference type="ARBA" id="ARBA00023136"/>
    </source>
</evidence>
<evidence type="ECO:0000313" key="7">
    <source>
        <dbReference type="EMBL" id="ONN27745.1"/>
    </source>
</evidence>
<protein>
    <submittedName>
        <fullName evidence="7">ABC transporter</fullName>
    </submittedName>
</protein>
<dbReference type="PANTHER" id="PTHR43027">
    <property type="entry name" value="DOXORUBICIN RESISTANCE ABC TRANSPORTER PERMEASE PROTEIN DRRC-RELATED"/>
    <property type="match status" value="1"/>
</dbReference>
<comment type="caution">
    <text evidence="7">The sequence shown here is derived from an EMBL/GenBank/DDBJ whole genome shotgun (WGS) entry which is preliminary data.</text>
</comment>
<dbReference type="Pfam" id="PF12698">
    <property type="entry name" value="ABC2_membrane_3"/>
    <property type="match status" value="1"/>
</dbReference>
<feature type="transmembrane region" description="Helical" evidence="5">
    <location>
        <begin position="158"/>
        <end position="179"/>
    </location>
</feature>
<evidence type="ECO:0000313" key="8">
    <source>
        <dbReference type="Proteomes" id="UP000242616"/>
    </source>
</evidence>